<dbReference type="Proteomes" id="UP000033841">
    <property type="component" value="Unassembled WGS sequence"/>
</dbReference>
<evidence type="ECO:0008006" key="4">
    <source>
        <dbReference type="Google" id="ProtNLM"/>
    </source>
</evidence>
<organism evidence="2 3">
    <name type="scientific">Candidatus Shapirobacteria bacterium GW2011_GWE1_38_92</name>
    <dbReference type="NCBI Taxonomy" id="1618489"/>
    <lineage>
        <taxon>Bacteria</taxon>
        <taxon>Candidatus Shapironibacteriota</taxon>
    </lineage>
</organism>
<dbReference type="Pfam" id="PF10066">
    <property type="entry name" value="DUF2304"/>
    <property type="match status" value="1"/>
</dbReference>
<name>A0A0G0LLS2_9BACT</name>
<evidence type="ECO:0000313" key="3">
    <source>
        <dbReference type="Proteomes" id="UP000033841"/>
    </source>
</evidence>
<proteinExistence type="predicted"/>
<gene>
    <name evidence="2" type="ORF">UT14_C0002G0027</name>
</gene>
<evidence type="ECO:0000256" key="1">
    <source>
        <dbReference type="SAM" id="Phobius"/>
    </source>
</evidence>
<reference evidence="2 3" key="1">
    <citation type="journal article" date="2015" name="Nature">
        <title>rRNA introns, odd ribosomes, and small enigmatic genomes across a large radiation of phyla.</title>
        <authorList>
            <person name="Brown C.T."/>
            <person name="Hug L.A."/>
            <person name="Thomas B.C."/>
            <person name="Sharon I."/>
            <person name="Castelle C.J."/>
            <person name="Singh A."/>
            <person name="Wilkins M.J."/>
            <person name="Williams K.H."/>
            <person name="Banfield J.F."/>
        </authorList>
    </citation>
    <scope>NUCLEOTIDE SEQUENCE [LARGE SCALE GENOMIC DNA]</scope>
</reference>
<dbReference type="InterPro" id="IPR019277">
    <property type="entry name" value="DUF2304"/>
</dbReference>
<feature type="transmembrane region" description="Helical" evidence="1">
    <location>
        <begin position="63"/>
        <end position="84"/>
    </location>
</feature>
<sequence>MTIIGVQLIVAAFGFLMIYNLFLHWKKGDLGIKGTIAWFVMWGGLLFINFFPKLIEPFIKELFFIRIFDFATVGALIVLTFVMFENHIRINKMQIEIEKLVRKLAIKKK</sequence>
<keyword evidence="1" id="KW-0812">Transmembrane</keyword>
<accession>A0A0G0LLS2</accession>
<keyword evidence="1" id="KW-0472">Membrane</keyword>
<dbReference type="AlphaFoldDB" id="A0A0G0LLS2"/>
<comment type="caution">
    <text evidence="2">The sequence shown here is derived from an EMBL/GenBank/DDBJ whole genome shotgun (WGS) entry which is preliminary data.</text>
</comment>
<feature type="transmembrane region" description="Helical" evidence="1">
    <location>
        <begin position="6"/>
        <end position="23"/>
    </location>
</feature>
<protein>
    <recommendedName>
        <fullName evidence="4">DUF2304 domain-containing protein</fullName>
    </recommendedName>
</protein>
<feature type="transmembrane region" description="Helical" evidence="1">
    <location>
        <begin position="30"/>
        <end position="51"/>
    </location>
</feature>
<keyword evidence="1" id="KW-1133">Transmembrane helix</keyword>
<evidence type="ECO:0000313" key="2">
    <source>
        <dbReference type="EMBL" id="KKQ92843.1"/>
    </source>
</evidence>
<dbReference type="EMBL" id="LBVR01000002">
    <property type="protein sequence ID" value="KKQ92843.1"/>
    <property type="molecule type" value="Genomic_DNA"/>
</dbReference>